<dbReference type="InterPro" id="IPR035513">
    <property type="entry name" value="Invertase/methylesterase_inhib"/>
</dbReference>
<reference evidence="3 4" key="1">
    <citation type="submission" date="2024-01" db="EMBL/GenBank/DDBJ databases">
        <title>A telomere-to-telomere, gap-free genome of sweet tea (Lithocarpus litseifolius).</title>
        <authorList>
            <person name="Zhou J."/>
        </authorList>
    </citation>
    <scope>NUCLEOTIDE SEQUENCE [LARGE SCALE GENOMIC DNA]</scope>
    <source>
        <strain evidence="3">Zhou-2022a</strain>
        <tissue evidence="3">Leaf</tissue>
    </source>
</reference>
<keyword evidence="1" id="KW-0732">Signal</keyword>
<feature type="domain" description="Pectinesterase inhibitor" evidence="2">
    <location>
        <begin position="32"/>
        <end position="171"/>
    </location>
</feature>
<proteinExistence type="predicted"/>
<sequence length="177" mass="19291">MDFQGHRHHFLVALIFSLLFLFFHSPLPTNASTNKLVESVCKKTINNGDCVNALESDPRTATTSELKDLAKIALQMAVANSTKSKAYIDDLLNKNHTEPIKQCSFWYGAVVGSFRSALGELDVDALTANYDAKVATDGANICENALASAGVQVPSISTRNNYVRLYSSIGFEVTNDL</sequence>
<organism evidence="3 4">
    <name type="scientific">Lithocarpus litseifolius</name>
    <dbReference type="NCBI Taxonomy" id="425828"/>
    <lineage>
        <taxon>Eukaryota</taxon>
        <taxon>Viridiplantae</taxon>
        <taxon>Streptophyta</taxon>
        <taxon>Embryophyta</taxon>
        <taxon>Tracheophyta</taxon>
        <taxon>Spermatophyta</taxon>
        <taxon>Magnoliopsida</taxon>
        <taxon>eudicotyledons</taxon>
        <taxon>Gunneridae</taxon>
        <taxon>Pentapetalae</taxon>
        <taxon>rosids</taxon>
        <taxon>fabids</taxon>
        <taxon>Fagales</taxon>
        <taxon>Fagaceae</taxon>
        <taxon>Lithocarpus</taxon>
    </lineage>
</organism>
<evidence type="ECO:0000313" key="3">
    <source>
        <dbReference type="EMBL" id="KAL0015714.1"/>
    </source>
</evidence>
<evidence type="ECO:0000256" key="1">
    <source>
        <dbReference type="SAM" id="SignalP"/>
    </source>
</evidence>
<evidence type="ECO:0000259" key="2">
    <source>
        <dbReference type="SMART" id="SM00856"/>
    </source>
</evidence>
<evidence type="ECO:0000313" key="4">
    <source>
        <dbReference type="Proteomes" id="UP001459277"/>
    </source>
</evidence>
<keyword evidence="4" id="KW-1185">Reference proteome</keyword>
<dbReference type="PANTHER" id="PTHR31890:SF9">
    <property type="entry name" value="PLANT INVERTASE_PECTIN METHYLESTERASE INHIBITOR SUPERFAMILY PROTEIN"/>
    <property type="match status" value="1"/>
</dbReference>
<dbReference type="SUPFAM" id="SSF101148">
    <property type="entry name" value="Plant invertase/pectin methylesterase inhibitor"/>
    <property type="match status" value="1"/>
</dbReference>
<feature type="signal peptide" evidence="1">
    <location>
        <begin position="1"/>
        <end position="31"/>
    </location>
</feature>
<dbReference type="PANTHER" id="PTHR31890">
    <property type="entry name" value="PLANT INVERTASE/PECTIN METHYLESTERASE INHIBITOR SUPERFAMILY PROTEIN"/>
    <property type="match status" value="1"/>
</dbReference>
<dbReference type="InterPro" id="IPR006501">
    <property type="entry name" value="Pectinesterase_inhib_dom"/>
</dbReference>
<gene>
    <name evidence="3" type="ORF">SO802_002783</name>
</gene>
<dbReference type="CDD" id="cd15795">
    <property type="entry name" value="PMEI-Pla_a_1_like"/>
    <property type="match status" value="1"/>
</dbReference>
<dbReference type="SMART" id="SM00856">
    <property type="entry name" value="PMEI"/>
    <property type="match status" value="1"/>
</dbReference>
<comment type="caution">
    <text evidence="3">The sequence shown here is derived from an EMBL/GenBank/DDBJ whole genome shotgun (WGS) entry which is preliminary data.</text>
</comment>
<dbReference type="Gene3D" id="1.20.140.40">
    <property type="entry name" value="Invertase/pectin methylesterase inhibitor family protein"/>
    <property type="match status" value="1"/>
</dbReference>
<dbReference type="NCBIfam" id="TIGR01614">
    <property type="entry name" value="PME_inhib"/>
    <property type="match status" value="1"/>
</dbReference>
<dbReference type="InterPro" id="IPR034088">
    <property type="entry name" value="Pla_a_1-like"/>
</dbReference>
<accession>A0AAW2E1Z4</accession>
<name>A0AAW2E1Z4_9ROSI</name>
<protein>
    <recommendedName>
        <fullName evidence="2">Pectinesterase inhibitor domain-containing protein</fullName>
    </recommendedName>
</protein>
<feature type="chain" id="PRO_5043901305" description="Pectinesterase inhibitor domain-containing protein" evidence="1">
    <location>
        <begin position="32"/>
        <end position="177"/>
    </location>
</feature>
<dbReference type="AlphaFoldDB" id="A0AAW2E1Z4"/>
<dbReference type="GO" id="GO:0004857">
    <property type="term" value="F:enzyme inhibitor activity"/>
    <property type="evidence" value="ECO:0007669"/>
    <property type="project" value="InterPro"/>
</dbReference>
<dbReference type="EMBL" id="JAZDWU010000001">
    <property type="protein sequence ID" value="KAL0015714.1"/>
    <property type="molecule type" value="Genomic_DNA"/>
</dbReference>
<dbReference type="Proteomes" id="UP001459277">
    <property type="component" value="Unassembled WGS sequence"/>
</dbReference>
<dbReference type="Pfam" id="PF04043">
    <property type="entry name" value="PMEI"/>
    <property type="match status" value="1"/>
</dbReference>